<evidence type="ECO:0000313" key="2">
    <source>
        <dbReference type="Proteomes" id="UP000606786"/>
    </source>
</evidence>
<organism evidence="1 2">
    <name type="scientific">Ceratitis capitata</name>
    <name type="common">Mediterranean fruit fly</name>
    <name type="synonym">Tephritis capitata</name>
    <dbReference type="NCBI Taxonomy" id="7213"/>
    <lineage>
        <taxon>Eukaryota</taxon>
        <taxon>Metazoa</taxon>
        <taxon>Ecdysozoa</taxon>
        <taxon>Arthropoda</taxon>
        <taxon>Hexapoda</taxon>
        <taxon>Insecta</taxon>
        <taxon>Pterygota</taxon>
        <taxon>Neoptera</taxon>
        <taxon>Endopterygota</taxon>
        <taxon>Diptera</taxon>
        <taxon>Brachycera</taxon>
        <taxon>Muscomorpha</taxon>
        <taxon>Tephritoidea</taxon>
        <taxon>Tephritidae</taxon>
        <taxon>Ceratitis</taxon>
        <taxon>Ceratitis</taxon>
    </lineage>
</organism>
<gene>
    <name evidence="1" type="ORF">CCAP1982_LOCUS5953</name>
</gene>
<proteinExistence type="predicted"/>
<name>A0A811UEI4_CERCA</name>
<reference evidence="1" key="1">
    <citation type="submission" date="2020-11" db="EMBL/GenBank/DDBJ databases">
        <authorList>
            <person name="Whitehead M."/>
        </authorList>
    </citation>
    <scope>NUCLEOTIDE SEQUENCE</scope>
    <source>
        <strain evidence="1">EGII</strain>
    </source>
</reference>
<dbReference type="EMBL" id="CAJHJT010000012">
    <property type="protein sequence ID" value="CAD6997319.1"/>
    <property type="molecule type" value="Genomic_DNA"/>
</dbReference>
<protein>
    <submittedName>
        <fullName evidence="1">(Mediterranean fruit fly) hypothetical protein</fullName>
    </submittedName>
</protein>
<evidence type="ECO:0000313" key="1">
    <source>
        <dbReference type="EMBL" id="CAD6997319.1"/>
    </source>
</evidence>
<dbReference type="AlphaFoldDB" id="A0A811UEI4"/>
<accession>A0A811UEI4</accession>
<dbReference type="Proteomes" id="UP000606786">
    <property type="component" value="Unassembled WGS sequence"/>
</dbReference>
<sequence length="110" mass="12744">MEKNLDSSDSETSKDDDFIALATLSNKKNGIEICLEDTIPKYTDKELTNPIHIRHHKPMREQRELEKVVSGIHFVVTPQHFIGGMLKQITHKSFKSQLPWMSVPNCEQRR</sequence>
<comment type="caution">
    <text evidence="1">The sequence shown here is derived from an EMBL/GenBank/DDBJ whole genome shotgun (WGS) entry which is preliminary data.</text>
</comment>
<keyword evidence="2" id="KW-1185">Reference proteome</keyword>